<evidence type="ECO:0000313" key="6">
    <source>
        <dbReference type="EMBL" id="PYE49373.1"/>
    </source>
</evidence>
<evidence type="ECO:0000313" key="7">
    <source>
        <dbReference type="Proteomes" id="UP000248326"/>
    </source>
</evidence>
<keyword evidence="3" id="KW-0378">Hydrolase</keyword>
<dbReference type="SUPFAM" id="SSF53187">
    <property type="entry name" value="Zn-dependent exopeptidases"/>
    <property type="match status" value="1"/>
</dbReference>
<dbReference type="InterPro" id="IPR053138">
    <property type="entry name" value="N-alpha-Ac-DABA_deacetylase"/>
</dbReference>
<keyword evidence="4" id="KW-0862">Zinc</keyword>
<comment type="caution">
    <text evidence="6">The sequence shown here is derived from an EMBL/GenBank/DDBJ whole genome shotgun (WGS) entry which is preliminary data.</text>
</comment>
<gene>
    <name evidence="6" type="ORF">DES52_1249</name>
</gene>
<evidence type="ECO:0000256" key="3">
    <source>
        <dbReference type="ARBA" id="ARBA00022801"/>
    </source>
</evidence>
<dbReference type="InterPro" id="IPR055438">
    <property type="entry name" value="AstE_AspA_cat"/>
</dbReference>
<accession>A0A318S5T6</accession>
<dbReference type="CDD" id="cd06254">
    <property type="entry name" value="M14_ASTE_ASPA-like"/>
    <property type="match status" value="1"/>
</dbReference>
<evidence type="ECO:0000256" key="1">
    <source>
        <dbReference type="ARBA" id="ARBA00001947"/>
    </source>
</evidence>
<reference evidence="6 7" key="1">
    <citation type="submission" date="2018-06" db="EMBL/GenBank/DDBJ databases">
        <title>Genomic Encyclopedia of Type Strains, Phase IV (KMG-IV): sequencing the most valuable type-strain genomes for metagenomic binning, comparative biology and taxonomic classification.</title>
        <authorList>
            <person name="Goeker M."/>
        </authorList>
    </citation>
    <scope>NUCLEOTIDE SEQUENCE [LARGE SCALE GENOMIC DNA]</scope>
    <source>
        <strain evidence="6 7">DSM 18048</strain>
    </source>
</reference>
<dbReference type="RefSeq" id="WP_110888715.1">
    <property type="nucleotide sequence ID" value="NZ_QJSX01000024.1"/>
</dbReference>
<dbReference type="OrthoDB" id="9782876at2"/>
<dbReference type="PANTHER" id="PTHR37326:SF1">
    <property type="entry name" value="BLL3975 PROTEIN"/>
    <property type="match status" value="1"/>
</dbReference>
<evidence type="ECO:0000256" key="4">
    <source>
        <dbReference type="ARBA" id="ARBA00022833"/>
    </source>
</evidence>
<dbReference type="Pfam" id="PF24827">
    <property type="entry name" value="AstE_AspA_cat"/>
    <property type="match status" value="1"/>
</dbReference>
<dbReference type="PANTHER" id="PTHR37326">
    <property type="entry name" value="BLL3975 PROTEIN"/>
    <property type="match status" value="1"/>
</dbReference>
<dbReference type="EMBL" id="QJSX01000024">
    <property type="protein sequence ID" value="PYE49373.1"/>
    <property type="molecule type" value="Genomic_DNA"/>
</dbReference>
<dbReference type="GO" id="GO:0016811">
    <property type="term" value="F:hydrolase activity, acting on carbon-nitrogen (but not peptide) bonds, in linear amides"/>
    <property type="evidence" value="ECO:0007669"/>
    <property type="project" value="InterPro"/>
</dbReference>
<keyword evidence="2" id="KW-0479">Metal-binding</keyword>
<feature type="domain" description="Succinylglutamate desuccinylase/Aspartoacylase catalytic" evidence="5">
    <location>
        <begin position="39"/>
        <end position="219"/>
    </location>
</feature>
<name>A0A318S5T6_9DEIO</name>
<proteinExistence type="predicted"/>
<evidence type="ECO:0000259" key="5">
    <source>
        <dbReference type="Pfam" id="PF24827"/>
    </source>
</evidence>
<dbReference type="GO" id="GO:0016788">
    <property type="term" value="F:hydrolase activity, acting on ester bonds"/>
    <property type="evidence" value="ECO:0007669"/>
    <property type="project" value="InterPro"/>
</dbReference>
<dbReference type="GO" id="GO:0046872">
    <property type="term" value="F:metal ion binding"/>
    <property type="evidence" value="ECO:0007669"/>
    <property type="project" value="UniProtKB-KW"/>
</dbReference>
<dbReference type="AlphaFoldDB" id="A0A318S5T6"/>
<evidence type="ECO:0000256" key="2">
    <source>
        <dbReference type="ARBA" id="ARBA00022723"/>
    </source>
</evidence>
<keyword evidence="7" id="KW-1185">Reference proteome</keyword>
<dbReference type="PIRSF" id="PIRSF039012">
    <property type="entry name" value="ASP"/>
    <property type="match status" value="1"/>
</dbReference>
<organism evidence="6 7">
    <name type="scientific">Deinococcus yavapaiensis KR-236</name>
    <dbReference type="NCBI Taxonomy" id="694435"/>
    <lineage>
        <taxon>Bacteria</taxon>
        <taxon>Thermotogati</taxon>
        <taxon>Deinococcota</taxon>
        <taxon>Deinococci</taxon>
        <taxon>Deinococcales</taxon>
        <taxon>Deinococcaceae</taxon>
        <taxon>Deinococcus</taxon>
    </lineage>
</organism>
<protein>
    <recommendedName>
        <fullName evidence="5">Succinylglutamate desuccinylase/Aspartoacylase catalytic domain-containing protein</fullName>
    </recommendedName>
</protein>
<dbReference type="Proteomes" id="UP000248326">
    <property type="component" value="Unassembled WGS sequence"/>
</dbReference>
<sequence>MLDLIDATPLGTTSKGALDAPSGGDDRVPYVVVRGARGGPTLLVTAGVHGAEYASIDAAYRVAEDTDPASLSGTLVVLPIVNPAAFWARSIYVNPIDGLNLNRVFPGDASGSYAPRLAAWLHETFLSRADALIDLHGGDLVEALEPFSIYARGHEASRQLALAFGLPHLLSSESRGMSYEVTRTHGVPAIIAEASGQGLRGEQDVALLVEGTRRAMRHLGMLDGEDVRAPIREHETFAWLSSPERGLWTPSVAAGETVEVGQTVGVLRDLTGRTLHTATAPGSGVVLFVVSSLAMNAGDPLVGIGVPPSSA</sequence>
<dbReference type="Gene3D" id="3.40.630.10">
    <property type="entry name" value="Zn peptidases"/>
    <property type="match status" value="1"/>
</dbReference>
<dbReference type="InterPro" id="IPR043795">
    <property type="entry name" value="N-alpha-Ac-DABA-like"/>
</dbReference>
<comment type="cofactor">
    <cofactor evidence="1">
        <name>Zn(2+)</name>
        <dbReference type="ChEBI" id="CHEBI:29105"/>
    </cofactor>
</comment>